<gene>
    <name evidence="12" type="ORF">CCH79_00005832</name>
</gene>
<protein>
    <recommendedName>
        <fullName evidence="3">Platelet-derived growth factor receptor-like protein</fullName>
    </recommendedName>
</protein>
<evidence type="ECO:0000256" key="1">
    <source>
        <dbReference type="ARBA" id="ARBA00004613"/>
    </source>
</evidence>
<dbReference type="STRING" id="33528.ENSGAFP00000002352"/>
<dbReference type="SMART" id="SM00409">
    <property type="entry name" value="IG"/>
    <property type="match status" value="3"/>
</dbReference>
<organism evidence="12 13">
    <name type="scientific">Gambusia affinis</name>
    <name type="common">Western mosquitofish</name>
    <name type="synonym">Heterandria affinis</name>
    <dbReference type="NCBI Taxonomy" id="33528"/>
    <lineage>
        <taxon>Eukaryota</taxon>
        <taxon>Metazoa</taxon>
        <taxon>Chordata</taxon>
        <taxon>Craniata</taxon>
        <taxon>Vertebrata</taxon>
        <taxon>Euteleostomi</taxon>
        <taxon>Actinopterygii</taxon>
        <taxon>Neopterygii</taxon>
        <taxon>Teleostei</taxon>
        <taxon>Neoteleostei</taxon>
        <taxon>Acanthomorphata</taxon>
        <taxon>Ovalentaria</taxon>
        <taxon>Atherinomorphae</taxon>
        <taxon>Cyprinodontiformes</taxon>
        <taxon>Poeciliidae</taxon>
        <taxon>Poeciliinae</taxon>
        <taxon>Gambusia</taxon>
    </lineage>
</organism>
<dbReference type="Pfam" id="PF21339">
    <property type="entry name" value="VEGFR-1-like_Ig-like"/>
    <property type="match status" value="1"/>
</dbReference>
<dbReference type="AlphaFoldDB" id="A0A315VKI3"/>
<keyword evidence="7" id="KW-1015">Disulfide bond</keyword>
<dbReference type="InterPro" id="IPR007110">
    <property type="entry name" value="Ig-like_dom"/>
</dbReference>
<feature type="domain" description="Ig-like" evidence="11">
    <location>
        <begin position="359"/>
        <end position="459"/>
    </location>
</feature>
<dbReference type="EMBL" id="NHOQ01001578">
    <property type="protein sequence ID" value="PWA23464.1"/>
    <property type="molecule type" value="Genomic_DNA"/>
</dbReference>
<evidence type="ECO:0000259" key="11">
    <source>
        <dbReference type="PROSITE" id="PS50835"/>
    </source>
</evidence>
<dbReference type="Proteomes" id="UP000250572">
    <property type="component" value="Unassembled WGS sequence"/>
</dbReference>
<evidence type="ECO:0000256" key="9">
    <source>
        <dbReference type="ARBA" id="ARBA00023319"/>
    </source>
</evidence>
<evidence type="ECO:0000256" key="3">
    <source>
        <dbReference type="ARBA" id="ARBA00019671"/>
    </source>
</evidence>
<evidence type="ECO:0000313" key="12">
    <source>
        <dbReference type="EMBL" id="PWA23464.1"/>
    </source>
</evidence>
<dbReference type="FunFam" id="2.60.40.10:FF:000223">
    <property type="entry name" value="Platelet-derived growth factor receptor beta"/>
    <property type="match status" value="1"/>
</dbReference>
<accession>A0A315VKI3</accession>
<comment type="subunit">
    <text evidence="2">Forms a complex composed of PDGFRL, TNK2 and GRB2.</text>
</comment>
<evidence type="ECO:0000256" key="10">
    <source>
        <dbReference type="SAM" id="MobiDB-lite"/>
    </source>
</evidence>
<keyword evidence="8" id="KW-0325">Glycoprotein</keyword>
<evidence type="ECO:0000256" key="7">
    <source>
        <dbReference type="ARBA" id="ARBA00023157"/>
    </source>
</evidence>
<evidence type="ECO:0000256" key="2">
    <source>
        <dbReference type="ARBA" id="ARBA00011360"/>
    </source>
</evidence>
<feature type="region of interest" description="Disordered" evidence="10">
    <location>
        <begin position="116"/>
        <end position="153"/>
    </location>
</feature>
<dbReference type="Pfam" id="PF13927">
    <property type="entry name" value="Ig_3"/>
    <property type="match status" value="1"/>
</dbReference>
<dbReference type="PROSITE" id="PS50835">
    <property type="entry name" value="IG_LIKE"/>
    <property type="match status" value="1"/>
</dbReference>
<dbReference type="InterPro" id="IPR003599">
    <property type="entry name" value="Ig_sub"/>
</dbReference>
<evidence type="ECO:0000313" key="13">
    <source>
        <dbReference type="Proteomes" id="UP000250572"/>
    </source>
</evidence>
<dbReference type="Gene3D" id="2.60.40.10">
    <property type="entry name" value="Immunoglobulins"/>
    <property type="match status" value="3"/>
</dbReference>
<keyword evidence="5" id="KW-0732">Signal</keyword>
<comment type="subcellular location">
    <subcellularLocation>
        <location evidence="1">Secreted</location>
    </subcellularLocation>
</comment>
<dbReference type="PANTHER" id="PTHR15360">
    <property type="entry name" value="PLATELET-DERIVED GROWTH FACTOR RECEPTOR LIKE"/>
    <property type="match status" value="1"/>
</dbReference>
<dbReference type="PANTHER" id="PTHR15360:SF1">
    <property type="entry name" value="PLATELET-DERIVED GROWTH FACTOR RECEPTOR-LIKE PROTEIN"/>
    <property type="match status" value="1"/>
</dbReference>
<dbReference type="GO" id="GO:0005576">
    <property type="term" value="C:extracellular region"/>
    <property type="evidence" value="ECO:0007669"/>
    <property type="project" value="UniProtKB-SubCell"/>
</dbReference>
<evidence type="ECO:0000256" key="6">
    <source>
        <dbReference type="ARBA" id="ARBA00022737"/>
    </source>
</evidence>
<keyword evidence="6" id="KW-0677">Repeat</keyword>
<dbReference type="SUPFAM" id="SSF48726">
    <property type="entry name" value="Immunoglobulin"/>
    <property type="match status" value="3"/>
</dbReference>
<comment type="caution">
    <text evidence="12">The sequence shown here is derived from an EMBL/GenBank/DDBJ whole genome shotgun (WGS) entry which is preliminary data.</text>
</comment>
<name>A0A315VKI3_GAMAF</name>
<evidence type="ECO:0000256" key="8">
    <source>
        <dbReference type="ARBA" id="ARBA00023180"/>
    </source>
</evidence>
<dbReference type="InterPro" id="IPR013783">
    <property type="entry name" value="Ig-like_fold"/>
</dbReference>
<dbReference type="InterPro" id="IPR036179">
    <property type="entry name" value="Ig-like_dom_sf"/>
</dbReference>
<keyword evidence="4" id="KW-0964">Secreted</keyword>
<proteinExistence type="predicted"/>
<evidence type="ECO:0000256" key="5">
    <source>
        <dbReference type="ARBA" id="ARBA00022729"/>
    </source>
</evidence>
<reference evidence="12 13" key="1">
    <citation type="journal article" date="2018" name="G3 (Bethesda)">
        <title>A High-Quality Reference Genome for the Invasive Mosquitofish Gambusia affinis Using a Chicago Library.</title>
        <authorList>
            <person name="Hoffberg S.L."/>
            <person name="Troendle N.J."/>
            <person name="Glenn T.C."/>
            <person name="Mahmud O."/>
            <person name="Louha S."/>
            <person name="Chalopin D."/>
            <person name="Bennetzen J.L."/>
            <person name="Mauricio R."/>
        </authorList>
    </citation>
    <scope>NUCLEOTIDE SEQUENCE [LARGE SCALE GENOMIC DNA]</scope>
    <source>
        <strain evidence="12">NE01/NJP1002.9</strain>
        <tissue evidence="12">Muscle</tissue>
    </source>
</reference>
<dbReference type="InterPro" id="IPR042495">
    <property type="entry name" value="PDGFRL"/>
</dbReference>
<sequence length="461" mass="50534">MRKQPSSGCGKHTRLPEGLEITAQALVITALKRFSGMKRKRASDYTLLLFGPERREEGNQLFPLAVPACEEDGAGIIKAKAEEETELCAFGGSGNDFFSPAFLLSQLPPSLSPGSCQAIKRKKDAGESGAHLGGKRARTRQPVPTSRKGKSQSLLTQVLDKGRFLRLGPSTALTPGKSVELRCKGTNIGWSYPTYLDTFNDSRLSIKHSDKYSQLVLTSPSAADTGSYSCWVIVCDGTECQRDQDRTYSSYVYFTDRENLFVPSAIHFELVYLRPDRPAVVPCRVTEPQVEASLHREVPPEEITANQTLLTFDPTKGFILQNPSADLQGVFYCKASSKGTPQISTKYQLLYVEVPSGAPFVSLGASPETVRGGDNVNVTCTVLGEPEEDVSFSWSYPGQDKRPVHIQTLWRLVNRGMGHTTRVSQSILSVEDMQAVDFGNYICKAKNVNGETRVTTTIASS</sequence>
<keyword evidence="13" id="KW-1185">Reference proteome</keyword>
<evidence type="ECO:0000256" key="4">
    <source>
        <dbReference type="ARBA" id="ARBA00022525"/>
    </source>
</evidence>
<keyword evidence="9" id="KW-0393">Immunoglobulin domain</keyword>